<dbReference type="EMBL" id="HBFA01013187">
    <property type="protein sequence ID" value="CAD8661482.1"/>
    <property type="molecule type" value="Transcribed_RNA"/>
</dbReference>
<name>A0A7S0N6E3_9CHLO</name>
<proteinExistence type="predicted"/>
<reference evidence="2" key="1">
    <citation type="submission" date="2021-01" db="EMBL/GenBank/DDBJ databases">
        <authorList>
            <person name="Corre E."/>
            <person name="Pelletier E."/>
            <person name="Niang G."/>
            <person name="Scheremetjew M."/>
            <person name="Finn R."/>
            <person name="Kale V."/>
            <person name="Holt S."/>
            <person name="Cochrane G."/>
            <person name="Meng A."/>
            <person name="Brown T."/>
            <person name="Cohen L."/>
        </authorList>
    </citation>
    <scope>NUCLEOTIDE SEQUENCE</scope>
    <source>
        <strain evidence="2">CCMP722</strain>
    </source>
</reference>
<accession>A0A7S0N6E3</accession>
<gene>
    <name evidence="2" type="ORF">POBO1169_LOCUS6860</name>
</gene>
<feature type="region of interest" description="Disordered" evidence="1">
    <location>
        <begin position="37"/>
        <end position="100"/>
    </location>
</feature>
<evidence type="ECO:0000256" key="1">
    <source>
        <dbReference type="SAM" id="MobiDB-lite"/>
    </source>
</evidence>
<dbReference type="AlphaFoldDB" id="A0A7S0N6E3"/>
<evidence type="ECO:0000313" key="2">
    <source>
        <dbReference type="EMBL" id="CAD8661482.1"/>
    </source>
</evidence>
<sequence length="100" mass="10659">MQKAVVGEHPIDANYSYRSFDGEGKPEILDPGLVGERVELEGPGGGRYEGEGEGGVGWGVGDHDAGGVEGSLEKRQVIHHPAEQPEVEEEVDEPVLLARV</sequence>
<organism evidence="2">
    <name type="scientific">Pyramimonas obovata</name>
    <dbReference type="NCBI Taxonomy" id="1411642"/>
    <lineage>
        <taxon>Eukaryota</taxon>
        <taxon>Viridiplantae</taxon>
        <taxon>Chlorophyta</taxon>
        <taxon>Pyramimonadophyceae</taxon>
        <taxon>Pyramimonadales</taxon>
        <taxon>Pyramimonadaceae</taxon>
        <taxon>Pyramimonas</taxon>
        <taxon>Pyramimonas incertae sedis</taxon>
    </lineage>
</organism>
<feature type="compositionally biased region" description="Gly residues" evidence="1">
    <location>
        <begin position="42"/>
        <end position="60"/>
    </location>
</feature>
<protein>
    <submittedName>
        <fullName evidence="2">Uncharacterized protein</fullName>
    </submittedName>
</protein>
<feature type="compositionally biased region" description="Basic and acidic residues" evidence="1">
    <location>
        <begin position="61"/>
        <end position="83"/>
    </location>
</feature>